<name>A0A8K1FGI0_PYTOL</name>
<keyword evidence="3" id="KW-1185">Reference proteome</keyword>
<dbReference type="GO" id="GO:0010181">
    <property type="term" value="F:FMN binding"/>
    <property type="evidence" value="ECO:0007669"/>
    <property type="project" value="InterPro"/>
</dbReference>
<dbReference type="AlphaFoldDB" id="A0A8K1FGI0"/>
<dbReference type="SUPFAM" id="SSF51395">
    <property type="entry name" value="FMN-linked oxidoreductases"/>
    <property type="match status" value="1"/>
</dbReference>
<organism evidence="2 3">
    <name type="scientific">Pythium oligandrum</name>
    <name type="common">Mycoparasitic fungus</name>
    <dbReference type="NCBI Taxonomy" id="41045"/>
    <lineage>
        <taxon>Eukaryota</taxon>
        <taxon>Sar</taxon>
        <taxon>Stramenopiles</taxon>
        <taxon>Oomycota</taxon>
        <taxon>Peronosporomycetes</taxon>
        <taxon>Pythiales</taxon>
        <taxon>Pythiaceae</taxon>
        <taxon>Pythium</taxon>
    </lineage>
</organism>
<dbReference type="InterPro" id="IPR001155">
    <property type="entry name" value="OxRdtase_FMN_N"/>
</dbReference>
<feature type="domain" description="NADH:flavin oxidoreductase/NADH oxidase N-terminal" evidence="1">
    <location>
        <begin position="120"/>
        <end position="254"/>
    </location>
</feature>
<proteinExistence type="predicted"/>
<dbReference type="InterPro" id="IPR013785">
    <property type="entry name" value="Aldolase_TIM"/>
</dbReference>
<dbReference type="PANTHER" id="PTHR22893:SF91">
    <property type="entry name" value="NADPH DEHYDROGENASE 2-RELATED"/>
    <property type="match status" value="1"/>
</dbReference>
<dbReference type="OrthoDB" id="276546at2759"/>
<protein>
    <recommendedName>
        <fullName evidence="1">NADH:flavin oxidoreductase/NADH oxidase N-terminal domain-containing protein</fullName>
    </recommendedName>
</protein>
<feature type="domain" description="NADH:flavin oxidoreductase/NADH oxidase N-terminal" evidence="1">
    <location>
        <begin position="1"/>
        <end position="106"/>
    </location>
</feature>
<dbReference type="PANTHER" id="PTHR22893">
    <property type="entry name" value="NADH OXIDOREDUCTASE-RELATED"/>
    <property type="match status" value="1"/>
</dbReference>
<sequence length="264" mass="29242">MAPLTRISAGGPAVQPDYAAKYYSQRSTDGGLIIAEATNITESARGVYGAPGIFTQEQIDAWKPITQAVHDKGGIIFLQLWHTGRLSHPSLQPDNVLPVSSSTNMPIDESRQTLTQDGMFLFDGINDRTDQYGGSVENRARILVEVIEEVLKGVDSSKVGVRLSPYNKTCNQQDPDPATMYKYVFEKLSEYDLAYAHIVEPRGFHYENELTPKEGATKFFRQFYKGVYMMASGFERNNSIEVVENGDADIVASSPTLIWSSGLN</sequence>
<comment type="caution">
    <text evidence="2">The sequence shown here is derived from an EMBL/GenBank/DDBJ whole genome shotgun (WGS) entry which is preliminary data.</text>
</comment>
<dbReference type="GO" id="GO:0016491">
    <property type="term" value="F:oxidoreductase activity"/>
    <property type="evidence" value="ECO:0007669"/>
    <property type="project" value="InterPro"/>
</dbReference>
<dbReference type="InterPro" id="IPR045247">
    <property type="entry name" value="Oye-like"/>
</dbReference>
<dbReference type="EMBL" id="SPLM01000108">
    <property type="protein sequence ID" value="TMW60029.1"/>
    <property type="molecule type" value="Genomic_DNA"/>
</dbReference>
<dbReference type="Gene3D" id="3.20.20.70">
    <property type="entry name" value="Aldolase class I"/>
    <property type="match status" value="2"/>
</dbReference>
<reference evidence="2" key="1">
    <citation type="submission" date="2019-03" db="EMBL/GenBank/DDBJ databases">
        <title>Long read genome sequence of the mycoparasitic Pythium oligandrum ATCC 38472 isolated from sugarbeet rhizosphere.</title>
        <authorList>
            <person name="Gaulin E."/>
        </authorList>
    </citation>
    <scope>NUCLEOTIDE SEQUENCE</scope>
    <source>
        <strain evidence="2">ATCC 38472_TT</strain>
    </source>
</reference>
<accession>A0A8K1FGI0</accession>
<dbReference type="Proteomes" id="UP000794436">
    <property type="component" value="Unassembled WGS sequence"/>
</dbReference>
<evidence type="ECO:0000313" key="3">
    <source>
        <dbReference type="Proteomes" id="UP000794436"/>
    </source>
</evidence>
<evidence type="ECO:0000313" key="2">
    <source>
        <dbReference type="EMBL" id="TMW60029.1"/>
    </source>
</evidence>
<dbReference type="Pfam" id="PF00724">
    <property type="entry name" value="Oxidored_FMN"/>
    <property type="match status" value="2"/>
</dbReference>
<gene>
    <name evidence="2" type="ORF">Poli38472_000071</name>
</gene>
<evidence type="ECO:0000259" key="1">
    <source>
        <dbReference type="Pfam" id="PF00724"/>
    </source>
</evidence>